<feature type="compositionally biased region" description="Low complexity" evidence="5">
    <location>
        <begin position="132"/>
        <end position="142"/>
    </location>
</feature>
<evidence type="ECO:0000256" key="3">
    <source>
        <dbReference type="ARBA" id="ARBA00023163"/>
    </source>
</evidence>
<keyword evidence="9" id="KW-1185">Reference proteome</keyword>
<sequence length="237" mass="27462">MELPESQKNRCLSILDTLQSYAISKMFAQPVDPVRDNVPNYFDIVKKPMDLGTVRKKLMNNEYKSVAEFKEDMELIWKNSLLVNSKTSILRLITTDMQEKYQSLAKFLSDSQEWDWLNKLYSLRDELNAMSPSRINSSSSTSSKRESKPIKQNKSNQTKQTKQKKQQPLTRAEILKLTNDINNLKDEIHILSIFEVFRKYEPQIETDSDTLVLDIAPLKPSTLWALRETVDNLLGLS</sequence>
<keyword evidence="1" id="KW-0805">Transcription regulation</keyword>
<dbReference type="Gene3D" id="1.20.1270.220">
    <property type="match status" value="1"/>
</dbReference>
<evidence type="ECO:0000259" key="7">
    <source>
        <dbReference type="PROSITE" id="PS51525"/>
    </source>
</evidence>
<dbReference type="Proteomes" id="UP001470230">
    <property type="component" value="Unassembled WGS sequence"/>
</dbReference>
<dbReference type="PROSITE" id="PS51525">
    <property type="entry name" value="NET"/>
    <property type="match status" value="1"/>
</dbReference>
<keyword evidence="2 4" id="KW-0103">Bromodomain</keyword>
<dbReference type="PRINTS" id="PR00503">
    <property type="entry name" value="BROMODOMAIN"/>
</dbReference>
<dbReference type="Pfam" id="PF17035">
    <property type="entry name" value="BET"/>
    <property type="match status" value="1"/>
</dbReference>
<evidence type="ECO:0000256" key="2">
    <source>
        <dbReference type="ARBA" id="ARBA00023117"/>
    </source>
</evidence>
<dbReference type="Pfam" id="PF00439">
    <property type="entry name" value="Bromodomain"/>
    <property type="match status" value="1"/>
</dbReference>
<feature type="domain" description="Bromo" evidence="6">
    <location>
        <begin position="19"/>
        <end position="91"/>
    </location>
</feature>
<evidence type="ECO:0000256" key="4">
    <source>
        <dbReference type="PROSITE-ProRule" id="PRU00035"/>
    </source>
</evidence>
<feature type="region of interest" description="Disordered" evidence="5">
    <location>
        <begin position="132"/>
        <end position="168"/>
    </location>
</feature>
<feature type="domain" description="NET" evidence="7">
    <location>
        <begin position="159"/>
        <end position="237"/>
    </location>
</feature>
<organism evidence="8 9">
    <name type="scientific">Tritrichomonas musculus</name>
    <dbReference type="NCBI Taxonomy" id="1915356"/>
    <lineage>
        <taxon>Eukaryota</taxon>
        <taxon>Metamonada</taxon>
        <taxon>Parabasalia</taxon>
        <taxon>Tritrichomonadida</taxon>
        <taxon>Tritrichomonadidae</taxon>
        <taxon>Tritrichomonas</taxon>
    </lineage>
</organism>
<gene>
    <name evidence="8" type="ORF">M9Y10_022613</name>
</gene>
<feature type="compositionally biased region" description="Low complexity" evidence="5">
    <location>
        <begin position="150"/>
        <end position="160"/>
    </location>
</feature>
<evidence type="ECO:0000259" key="6">
    <source>
        <dbReference type="PROSITE" id="PS50014"/>
    </source>
</evidence>
<dbReference type="InterPro" id="IPR027353">
    <property type="entry name" value="NET_dom"/>
</dbReference>
<dbReference type="SMART" id="SM00297">
    <property type="entry name" value="BROMO"/>
    <property type="match status" value="1"/>
</dbReference>
<comment type="caution">
    <text evidence="8">The sequence shown here is derived from an EMBL/GenBank/DDBJ whole genome shotgun (WGS) entry which is preliminary data.</text>
</comment>
<keyword evidence="3" id="KW-0804">Transcription</keyword>
<evidence type="ECO:0000256" key="5">
    <source>
        <dbReference type="SAM" id="MobiDB-lite"/>
    </source>
</evidence>
<dbReference type="PROSITE" id="PS50014">
    <property type="entry name" value="BROMODOMAIN_2"/>
    <property type="match status" value="1"/>
</dbReference>
<evidence type="ECO:0000313" key="9">
    <source>
        <dbReference type="Proteomes" id="UP001470230"/>
    </source>
</evidence>
<dbReference type="InterPro" id="IPR038336">
    <property type="entry name" value="NET_sf"/>
</dbReference>
<dbReference type="SUPFAM" id="SSF47370">
    <property type="entry name" value="Bromodomain"/>
    <property type="match status" value="1"/>
</dbReference>
<dbReference type="InterPro" id="IPR001487">
    <property type="entry name" value="Bromodomain"/>
</dbReference>
<evidence type="ECO:0000313" key="8">
    <source>
        <dbReference type="EMBL" id="KAK8894180.1"/>
    </source>
</evidence>
<reference evidence="8 9" key="1">
    <citation type="submission" date="2024-04" db="EMBL/GenBank/DDBJ databases">
        <title>Tritrichomonas musculus Genome.</title>
        <authorList>
            <person name="Alves-Ferreira E."/>
            <person name="Grigg M."/>
            <person name="Lorenzi H."/>
            <person name="Galac M."/>
        </authorList>
    </citation>
    <scope>NUCLEOTIDE SEQUENCE [LARGE SCALE GENOMIC DNA]</scope>
    <source>
        <strain evidence="8 9">EAF2021</strain>
    </source>
</reference>
<proteinExistence type="predicted"/>
<protein>
    <submittedName>
        <fullName evidence="8">Transcription initiation at TATA-containing promoter protein</fullName>
    </submittedName>
</protein>
<dbReference type="PANTHER" id="PTHR45926">
    <property type="entry name" value="OSJNBA0053K19.4 PROTEIN"/>
    <property type="match status" value="1"/>
</dbReference>
<dbReference type="Gene3D" id="1.20.920.10">
    <property type="entry name" value="Bromodomain-like"/>
    <property type="match status" value="1"/>
</dbReference>
<dbReference type="EMBL" id="JAPFFF010000003">
    <property type="protein sequence ID" value="KAK8894180.1"/>
    <property type="molecule type" value="Genomic_DNA"/>
</dbReference>
<accession>A0ABR2KSS0</accession>
<dbReference type="InterPro" id="IPR036427">
    <property type="entry name" value="Bromodomain-like_sf"/>
</dbReference>
<name>A0ABR2KSS0_9EUKA</name>
<evidence type="ECO:0000256" key="1">
    <source>
        <dbReference type="ARBA" id="ARBA00023015"/>
    </source>
</evidence>